<gene>
    <name evidence="2" type="ORF">VST7929_01246</name>
</gene>
<dbReference type="EMBL" id="CAKLDI010000001">
    <property type="protein sequence ID" value="CAH0533380.1"/>
    <property type="molecule type" value="Genomic_DNA"/>
</dbReference>
<evidence type="ECO:0000313" key="3">
    <source>
        <dbReference type="Proteomes" id="UP000838672"/>
    </source>
</evidence>
<name>A0ABN8DU81_9VIBR</name>
<evidence type="ECO:0008006" key="4">
    <source>
        <dbReference type="Google" id="ProtNLM"/>
    </source>
</evidence>
<protein>
    <recommendedName>
        <fullName evidence="4">Outer membrane protein beta-barrel domain-containing protein</fullName>
    </recommendedName>
</protein>
<feature type="chain" id="PRO_5046648968" description="Outer membrane protein beta-barrel domain-containing protein" evidence="1">
    <location>
        <begin position="22"/>
        <end position="176"/>
    </location>
</feature>
<evidence type="ECO:0000313" key="2">
    <source>
        <dbReference type="EMBL" id="CAH0533380.1"/>
    </source>
</evidence>
<dbReference type="Proteomes" id="UP000838672">
    <property type="component" value="Unassembled WGS sequence"/>
</dbReference>
<sequence>MKKMALALCAASSLLSLPSHAESNFNYNYLGFRVGSEHGSLGVNISQAFHPNAYFFAEGDFDFEEYTNVNAGVGFNAPIGMWTDFYGRLSWRYSDWKEGSRDLDDNGAEFKVGVRQWITQQLEVGGFVGIFSGDSNDGIFGGHVNFHATELISLGASYHVNEPAGDTFWFDVRFNF</sequence>
<comment type="caution">
    <text evidence="2">The sequence shown here is derived from an EMBL/GenBank/DDBJ whole genome shotgun (WGS) entry which is preliminary data.</text>
</comment>
<evidence type="ECO:0000256" key="1">
    <source>
        <dbReference type="SAM" id="SignalP"/>
    </source>
</evidence>
<dbReference type="RefSeq" id="WP_237465795.1">
    <property type="nucleotide sequence ID" value="NZ_CAKLDI010000001.1"/>
</dbReference>
<feature type="signal peptide" evidence="1">
    <location>
        <begin position="1"/>
        <end position="21"/>
    </location>
</feature>
<keyword evidence="1" id="KW-0732">Signal</keyword>
<keyword evidence="3" id="KW-1185">Reference proteome</keyword>
<organism evidence="2 3">
    <name type="scientific">Vibrio stylophorae</name>
    <dbReference type="NCBI Taxonomy" id="659351"/>
    <lineage>
        <taxon>Bacteria</taxon>
        <taxon>Pseudomonadati</taxon>
        <taxon>Pseudomonadota</taxon>
        <taxon>Gammaproteobacteria</taxon>
        <taxon>Vibrionales</taxon>
        <taxon>Vibrionaceae</taxon>
        <taxon>Vibrio</taxon>
    </lineage>
</organism>
<reference evidence="2" key="1">
    <citation type="submission" date="2021-11" db="EMBL/GenBank/DDBJ databases">
        <authorList>
            <person name="Rodrigo-Torres L."/>
            <person name="Arahal R. D."/>
            <person name="Lucena T."/>
        </authorList>
    </citation>
    <scope>NUCLEOTIDE SEQUENCE</scope>
    <source>
        <strain evidence="2">CECT 7929</strain>
    </source>
</reference>
<proteinExistence type="predicted"/>
<accession>A0ABN8DU81</accession>